<evidence type="ECO:0000259" key="2">
    <source>
        <dbReference type="Pfam" id="PF09423"/>
    </source>
</evidence>
<dbReference type="Pfam" id="PF09423">
    <property type="entry name" value="PhoD"/>
    <property type="match status" value="1"/>
</dbReference>
<dbReference type="SUPFAM" id="SSF56300">
    <property type="entry name" value="Metallo-dependent phosphatases"/>
    <property type="match status" value="1"/>
</dbReference>
<dbReference type="CDD" id="cd07389">
    <property type="entry name" value="MPP_PhoD"/>
    <property type="match status" value="1"/>
</dbReference>
<evidence type="ECO:0000313" key="4">
    <source>
        <dbReference type="EMBL" id="CCH01845.1"/>
    </source>
</evidence>
<reference evidence="4 5" key="1">
    <citation type="journal article" date="2012" name="J. Bacteriol.">
        <title>Genome Sequence of Fibrella aestuarina BUZ 2T, a Filamentous Marine Bacterium.</title>
        <authorList>
            <person name="Filippini M."/>
            <person name="Qi W."/>
            <person name="Blom J."/>
            <person name="Goesmann A."/>
            <person name="Smits T.H."/>
            <person name="Bagheri H.C."/>
        </authorList>
    </citation>
    <scope>NUCLEOTIDE SEQUENCE [LARGE SCALE GENOMIC DNA]</scope>
    <source>
        <strain evidence="5">BUZ 2T</strain>
    </source>
</reference>
<feature type="domain" description="Phospholipase D N-terminal" evidence="3">
    <location>
        <begin position="50"/>
        <end position="142"/>
    </location>
</feature>
<dbReference type="PANTHER" id="PTHR43606:SF2">
    <property type="entry name" value="ALKALINE PHOSPHATASE FAMILY PROTEIN (AFU_ORTHOLOGUE AFUA_5G03860)"/>
    <property type="match status" value="1"/>
</dbReference>
<feature type="region of interest" description="Disordered" evidence="1">
    <location>
        <begin position="32"/>
        <end position="51"/>
    </location>
</feature>
<dbReference type="Proteomes" id="UP000011058">
    <property type="component" value="Chromosome"/>
</dbReference>
<dbReference type="HOGENOM" id="CLU_015982_1_0_10"/>
<dbReference type="PROSITE" id="PS51257">
    <property type="entry name" value="PROKAR_LIPOPROTEIN"/>
    <property type="match status" value="1"/>
</dbReference>
<sequence>MASKQTINRRDFIEKSALGSLILSTVLVGSCTKDPDPGPTDPNQQGSFAHGVASFDPTDNQIILWTRVSPTNASSTKVSLTYQLATDSGFRTVVKTEAVDALADDDFTVSIDLSGLSSNTPYFYRFTITGTDTTSVVGETRTLPKGAERNEVKIAFCSCSNYPAGLFNVYGAIAASDADVVLHLGDYIYEYGAGQYGSNPTTIGLNRAHLPANEILTLDDYRTRFKQYRTDAQLQLAHQKKPFICVWDDHEVANDAWKDGAQNHQANEGAFSTRKANALKAYHEYIGIRTLVDAQIYRSFTFGNILNLHMLDTRLIGRDKQLDYTAYVNSAGQLDTAAFQRDWLNPQRTMLGSAQLSWLGQALGSGTAAWQVLGQQVLMAKMYLPIELLLSITQAEAESTQGTISPATIQRVQSQVLELTGLKSRALAKDPTLTPQELARVNTVLPYNLDAWDGYPAEREAVYALAKGKKLIALAGDTHNAWYSDLLANGGALVGREVATPSVTSPGFEGIVGNNPTILSIFEQALMLLIDDLQYANISKKGYSMITFSPGRAVSEWRYVENITAPNTATTVGRTETITG</sequence>
<dbReference type="PANTHER" id="PTHR43606">
    <property type="entry name" value="PHOSPHATASE, PUTATIVE (AFU_ORTHOLOGUE AFUA_6G08710)-RELATED"/>
    <property type="match status" value="1"/>
</dbReference>
<gene>
    <name evidence="4" type="ORF">FAES_3838</name>
</gene>
<feature type="domain" description="PhoD-like phosphatase metallophosphatase" evidence="2">
    <location>
        <begin position="155"/>
        <end position="556"/>
    </location>
</feature>
<dbReference type="eggNOG" id="COG3540">
    <property type="taxonomic scope" value="Bacteria"/>
</dbReference>
<keyword evidence="4" id="KW-0378">Hydrolase</keyword>
<protein>
    <submittedName>
        <fullName evidence="4">Alkaline phosphatase</fullName>
        <ecNumber evidence="4">3.1.3.1</ecNumber>
    </submittedName>
</protein>
<dbReference type="EMBL" id="HE796683">
    <property type="protein sequence ID" value="CCH01845.1"/>
    <property type="molecule type" value="Genomic_DNA"/>
</dbReference>
<dbReference type="STRING" id="1166018.FAES_3838"/>
<dbReference type="PATRIC" id="fig|1166018.3.peg.783"/>
<evidence type="ECO:0000259" key="3">
    <source>
        <dbReference type="Pfam" id="PF16655"/>
    </source>
</evidence>
<dbReference type="InterPro" id="IPR018946">
    <property type="entry name" value="PhoD-like_MPP"/>
</dbReference>
<dbReference type="Pfam" id="PF16655">
    <property type="entry name" value="PhoD_N"/>
    <property type="match status" value="1"/>
</dbReference>
<dbReference type="InterPro" id="IPR038607">
    <property type="entry name" value="PhoD-like_sf"/>
</dbReference>
<name>I0KCJ2_9BACT</name>
<dbReference type="KEGG" id="fae:FAES_3838"/>
<dbReference type="InterPro" id="IPR052900">
    <property type="entry name" value="Phospholipid_Metab_Enz"/>
</dbReference>
<dbReference type="OrthoDB" id="9763616at2"/>
<dbReference type="Gene3D" id="2.60.40.380">
    <property type="entry name" value="Purple acid phosphatase-like, N-terminal"/>
    <property type="match status" value="1"/>
</dbReference>
<organism evidence="4 5">
    <name type="scientific">Fibrella aestuarina BUZ 2</name>
    <dbReference type="NCBI Taxonomy" id="1166018"/>
    <lineage>
        <taxon>Bacteria</taxon>
        <taxon>Pseudomonadati</taxon>
        <taxon>Bacteroidota</taxon>
        <taxon>Cytophagia</taxon>
        <taxon>Cytophagales</taxon>
        <taxon>Spirosomataceae</taxon>
        <taxon>Fibrella</taxon>
    </lineage>
</organism>
<dbReference type="EC" id="3.1.3.1" evidence="4"/>
<proteinExistence type="predicted"/>
<accession>I0KCJ2</accession>
<evidence type="ECO:0000313" key="5">
    <source>
        <dbReference type="Proteomes" id="UP000011058"/>
    </source>
</evidence>
<keyword evidence="5" id="KW-1185">Reference proteome</keyword>
<dbReference type="AlphaFoldDB" id="I0KCJ2"/>
<dbReference type="InterPro" id="IPR029052">
    <property type="entry name" value="Metallo-depent_PP-like"/>
</dbReference>
<dbReference type="RefSeq" id="WP_015332944.1">
    <property type="nucleotide sequence ID" value="NC_020054.1"/>
</dbReference>
<dbReference type="InterPro" id="IPR032093">
    <property type="entry name" value="PhoD_N"/>
</dbReference>
<evidence type="ECO:0000256" key="1">
    <source>
        <dbReference type="SAM" id="MobiDB-lite"/>
    </source>
</evidence>
<dbReference type="Gene3D" id="3.60.21.70">
    <property type="entry name" value="PhoD-like phosphatase"/>
    <property type="match status" value="1"/>
</dbReference>
<dbReference type="GO" id="GO:0004035">
    <property type="term" value="F:alkaline phosphatase activity"/>
    <property type="evidence" value="ECO:0007669"/>
    <property type="project" value="UniProtKB-EC"/>
</dbReference>